<dbReference type="PROSITE" id="PS50088">
    <property type="entry name" value="ANK_REPEAT"/>
    <property type="match status" value="4"/>
</dbReference>
<dbReference type="OMA" id="ARCNILG"/>
<dbReference type="InterPro" id="IPR016035">
    <property type="entry name" value="Acyl_Trfase/lysoPLipase"/>
</dbReference>
<dbReference type="RefSeq" id="XP_038067726.1">
    <property type="nucleotide sequence ID" value="XM_038211798.1"/>
</dbReference>
<comment type="catalytic activity">
    <reaction evidence="6">
        <text>a 1,2-diacyl-sn-glycero-3-phosphocholine + H2O = a 1-acyl-sn-glycero-3-phosphocholine + a fatty acid + H(+)</text>
        <dbReference type="Rhea" id="RHEA:15801"/>
        <dbReference type="ChEBI" id="CHEBI:15377"/>
        <dbReference type="ChEBI" id="CHEBI:15378"/>
        <dbReference type="ChEBI" id="CHEBI:28868"/>
        <dbReference type="ChEBI" id="CHEBI:57643"/>
        <dbReference type="ChEBI" id="CHEBI:58168"/>
        <dbReference type="EC" id="3.1.1.4"/>
    </reaction>
    <physiologicalReaction direction="left-to-right" evidence="6">
        <dbReference type="Rhea" id="RHEA:15802"/>
    </physiologicalReaction>
</comment>
<keyword evidence="11" id="KW-1185">Reference proteome</keyword>
<feature type="active site" description="Nucleophile" evidence="8">
    <location>
        <position position="540"/>
    </location>
</feature>
<dbReference type="AlphaFoldDB" id="A0A914AWU2"/>
<dbReference type="Pfam" id="PF13637">
    <property type="entry name" value="Ank_4"/>
    <property type="match status" value="1"/>
</dbReference>
<dbReference type="Gene3D" id="3.40.1090.10">
    <property type="entry name" value="Cytosolic phospholipase A2 catalytic domain"/>
    <property type="match status" value="1"/>
</dbReference>
<feature type="repeat" description="ANK" evidence="7">
    <location>
        <begin position="225"/>
        <end position="257"/>
    </location>
</feature>
<organism evidence="10 11">
    <name type="scientific">Patiria miniata</name>
    <name type="common">Bat star</name>
    <name type="synonym">Asterina miniata</name>
    <dbReference type="NCBI Taxonomy" id="46514"/>
    <lineage>
        <taxon>Eukaryota</taxon>
        <taxon>Metazoa</taxon>
        <taxon>Echinodermata</taxon>
        <taxon>Eleutherozoa</taxon>
        <taxon>Asterozoa</taxon>
        <taxon>Asteroidea</taxon>
        <taxon>Valvatacea</taxon>
        <taxon>Valvatida</taxon>
        <taxon>Asterinidae</taxon>
        <taxon>Patiria</taxon>
    </lineage>
</organism>
<dbReference type="EnsemblMetazoa" id="XM_038211797.1">
    <property type="protein sequence ID" value="XP_038067725.1"/>
    <property type="gene ID" value="LOC119737440"/>
</dbReference>
<evidence type="ECO:0000256" key="6">
    <source>
        <dbReference type="ARBA" id="ARBA00023422"/>
    </source>
</evidence>
<keyword evidence="2" id="KW-0677">Repeat</keyword>
<keyword evidence="5 8" id="KW-0443">Lipid metabolism</keyword>
<dbReference type="InterPro" id="IPR036770">
    <property type="entry name" value="Ankyrin_rpt-contain_sf"/>
</dbReference>
<dbReference type="GeneID" id="119737440"/>
<evidence type="ECO:0000256" key="4">
    <source>
        <dbReference type="ARBA" id="ARBA00023043"/>
    </source>
</evidence>
<dbReference type="EC" id="3.1.1.4" evidence="1"/>
<evidence type="ECO:0000256" key="1">
    <source>
        <dbReference type="ARBA" id="ARBA00013278"/>
    </source>
</evidence>
<evidence type="ECO:0000313" key="10">
    <source>
        <dbReference type="EnsemblMetazoa" id="XP_038067726.1"/>
    </source>
</evidence>
<evidence type="ECO:0000313" key="11">
    <source>
        <dbReference type="Proteomes" id="UP000887568"/>
    </source>
</evidence>
<dbReference type="Gene3D" id="1.25.40.20">
    <property type="entry name" value="Ankyrin repeat-containing domain"/>
    <property type="match status" value="2"/>
</dbReference>
<dbReference type="GO" id="GO:0035965">
    <property type="term" value="P:cardiolipin acyl-chain remodeling"/>
    <property type="evidence" value="ECO:0007669"/>
    <property type="project" value="TreeGrafter"/>
</dbReference>
<dbReference type="SUPFAM" id="SSF52151">
    <property type="entry name" value="FabD/lysophospholipase-like"/>
    <property type="match status" value="1"/>
</dbReference>
<proteinExistence type="predicted"/>
<evidence type="ECO:0000256" key="3">
    <source>
        <dbReference type="ARBA" id="ARBA00022801"/>
    </source>
</evidence>
<dbReference type="InterPro" id="IPR002641">
    <property type="entry name" value="PNPLA_dom"/>
</dbReference>
<dbReference type="PANTHER" id="PTHR24139:SF34">
    <property type="entry name" value="85_88 KDA CALCIUM-INDEPENDENT PHOSPHOLIPASE A2"/>
    <property type="match status" value="1"/>
</dbReference>
<dbReference type="InterPro" id="IPR002110">
    <property type="entry name" value="Ankyrin_rpt"/>
</dbReference>
<dbReference type="RefSeq" id="XP_038067725.1">
    <property type="nucleotide sequence ID" value="XM_038211797.1"/>
</dbReference>
<feature type="repeat" description="ANK" evidence="7">
    <location>
        <begin position="358"/>
        <end position="390"/>
    </location>
</feature>
<keyword evidence="8" id="KW-0442">Lipid degradation</keyword>
<dbReference type="SMART" id="SM00248">
    <property type="entry name" value="ANK"/>
    <property type="match status" value="5"/>
</dbReference>
<evidence type="ECO:0000256" key="7">
    <source>
        <dbReference type="PROSITE-ProRule" id="PRU00023"/>
    </source>
</evidence>
<feature type="repeat" description="ANK" evidence="7">
    <location>
        <begin position="325"/>
        <end position="357"/>
    </location>
</feature>
<dbReference type="SUPFAM" id="SSF48403">
    <property type="entry name" value="Ankyrin repeat"/>
    <property type="match status" value="1"/>
</dbReference>
<dbReference type="EnsemblMetazoa" id="XM_038211798.1">
    <property type="protein sequence ID" value="XP_038067726.1"/>
    <property type="gene ID" value="LOC119737440"/>
</dbReference>
<dbReference type="Proteomes" id="UP000887568">
    <property type="component" value="Unplaced"/>
</dbReference>
<dbReference type="GO" id="GO:0052816">
    <property type="term" value="F:long-chain fatty acyl-CoA hydrolase activity"/>
    <property type="evidence" value="ECO:0007669"/>
    <property type="project" value="TreeGrafter"/>
</dbReference>
<evidence type="ECO:0000259" key="9">
    <source>
        <dbReference type="PROSITE" id="PS51635"/>
    </source>
</evidence>
<dbReference type="InterPro" id="IPR047148">
    <property type="entry name" value="PLPL9"/>
</dbReference>
<feature type="short sequence motif" description="DGA/G" evidence="8">
    <location>
        <begin position="674"/>
        <end position="676"/>
    </location>
</feature>
<feature type="domain" description="PNPLA" evidence="9">
    <location>
        <begin position="502"/>
        <end position="687"/>
    </location>
</feature>
<feature type="short sequence motif" description="GXSXG" evidence="8">
    <location>
        <begin position="538"/>
        <end position="542"/>
    </location>
</feature>
<dbReference type="GO" id="GO:0047499">
    <property type="term" value="F:calcium-independent phospholipase A2 activity"/>
    <property type="evidence" value="ECO:0007669"/>
    <property type="project" value="InterPro"/>
</dbReference>
<feature type="active site" description="Proton acceptor" evidence="8">
    <location>
        <position position="674"/>
    </location>
</feature>
<accession>A0A914AWU2</accession>
<protein>
    <recommendedName>
        <fullName evidence="1">phospholipase A2</fullName>
        <ecNumber evidence="1">3.1.1.4</ecNumber>
    </recommendedName>
</protein>
<keyword evidence="4 7" id="KW-0040">ANK repeat</keyword>
<dbReference type="Pfam" id="PF12796">
    <property type="entry name" value="Ank_2"/>
    <property type="match status" value="1"/>
</dbReference>
<sequence length="827" mass="90150">MSLFREFNQMVTNVLSNIPTVDSYARTVRKVDNPALKHQGWPVMASLDGMQLLHDVRGRKYECLLHLDASHLKSYSMFRLNEGDQTMAEFSKLYQTLYPFCKAAPEVLDAEILQAIVNSARTNPTWSSAHHAVAAKFEKCIAAPEIREHINSQACDAMRTPVHLAVKWNNASMVKTLIISGAKLGIVDAEGENVFHYVARLLGDTAPMLQFLAEDTSGINACNHRRLTALQIACQQGNLNTAAGLVTLGASVNVTDSMGCPIHYAFKYQHYKAAESILGALDIQLDSMLCVKYGGSALHYAKSPAFIKLVTKRRGTFDVNLLSKTGHSPLHIMVQRQRLECVLALLCAGADVGVALPGGDMPLHQAVRKNDLDMVYAMIVFGADINALNSKGESPRHVASTQLLSSLGGLVGSSNNVISALHLVGAQRCPVGMKGCSAGCKADGTYDGNPPTSIEVAQSEGNKAYEDFLNVCIGMMATRQKVTTATDETDSTASPRHSDNILSLDGGGIRGLILTQILLAIEEAAGRPIADMFDWIAGTSTGGILALALAVGYSVKEARSLYFTLKDEVFIGSRPYASEPLENYLRHLFGEDTKMDSITKHKVLVTATLGDRTPPPLHIFRTYEPPASSSSACVVYNKDNFISPPLYHDQLIWKAARSSGAAPSYFQPMGCFLDGGLIANNPTLDALTELQEYYMDRQMKGEPTRNVGVVVSVGTGNIPIKPMRNMSIVRPSGIMGMVSAAKAAAGLGEIFVDLVTDARGRTLDRARSWCNMIGAPFYRFSPPLSADIPLDETKDRTILKMLWETQVYLHRRREKIQHLGELLKSMH</sequence>
<dbReference type="PROSITE" id="PS50297">
    <property type="entry name" value="ANK_REP_REGION"/>
    <property type="match status" value="3"/>
</dbReference>
<evidence type="ECO:0000256" key="5">
    <source>
        <dbReference type="ARBA" id="ARBA00023098"/>
    </source>
</evidence>
<dbReference type="PROSITE" id="PS51635">
    <property type="entry name" value="PNPLA"/>
    <property type="match status" value="1"/>
</dbReference>
<reference evidence="10" key="1">
    <citation type="submission" date="2022-11" db="UniProtKB">
        <authorList>
            <consortium name="EnsemblMetazoa"/>
        </authorList>
    </citation>
    <scope>IDENTIFICATION</scope>
</reference>
<feature type="repeat" description="ANK" evidence="7">
    <location>
        <begin position="157"/>
        <end position="189"/>
    </location>
</feature>
<evidence type="ECO:0000256" key="8">
    <source>
        <dbReference type="PROSITE-ProRule" id="PRU01161"/>
    </source>
</evidence>
<dbReference type="Pfam" id="PF01734">
    <property type="entry name" value="Patatin"/>
    <property type="match status" value="1"/>
</dbReference>
<keyword evidence="3 8" id="KW-0378">Hydrolase</keyword>
<dbReference type="GO" id="GO:0016042">
    <property type="term" value="P:lipid catabolic process"/>
    <property type="evidence" value="ECO:0007669"/>
    <property type="project" value="UniProtKB-UniRule"/>
</dbReference>
<name>A0A914AWU2_PATMI</name>
<feature type="short sequence motif" description="GXGXXG" evidence="8">
    <location>
        <begin position="506"/>
        <end position="511"/>
    </location>
</feature>
<dbReference type="Pfam" id="PF00023">
    <property type="entry name" value="Ank"/>
    <property type="match status" value="1"/>
</dbReference>
<dbReference type="PANTHER" id="PTHR24139">
    <property type="entry name" value="CALCIUM-INDEPENDENT PHOSPHOLIPASE A2"/>
    <property type="match status" value="1"/>
</dbReference>
<dbReference type="OrthoDB" id="10021675at2759"/>
<dbReference type="GO" id="GO:2000304">
    <property type="term" value="P:positive regulation of ceramide biosynthetic process"/>
    <property type="evidence" value="ECO:0007669"/>
    <property type="project" value="TreeGrafter"/>
</dbReference>
<dbReference type="GO" id="GO:0005739">
    <property type="term" value="C:mitochondrion"/>
    <property type="evidence" value="ECO:0007669"/>
    <property type="project" value="TreeGrafter"/>
</dbReference>
<evidence type="ECO:0000256" key="2">
    <source>
        <dbReference type="ARBA" id="ARBA00022737"/>
    </source>
</evidence>